<accession>A0A538U1T9</accession>
<protein>
    <submittedName>
        <fullName evidence="2">HNH endonuclease</fullName>
    </submittedName>
</protein>
<dbReference type="SMART" id="SM00507">
    <property type="entry name" value="HNHc"/>
    <property type="match status" value="1"/>
</dbReference>
<dbReference type="GO" id="GO:0008270">
    <property type="term" value="F:zinc ion binding"/>
    <property type="evidence" value="ECO:0007669"/>
    <property type="project" value="InterPro"/>
</dbReference>
<keyword evidence="2" id="KW-0540">Nuclease</keyword>
<dbReference type="Gene3D" id="1.10.30.50">
    <property type="match status" value="1"/>
</dbReference>
<evidence type="ECO:0000313" key="3">
    <source>
        <dbReference type="Proteomes" id="UP000319836"/>
    </source>
</evidence>
<name>A0A538U1T9_UNCEI</name>
<dbReference type="GO" id="GO:0003676">
    <property type="term" value="F:nucleic acid binding"/>
    <property type="evidence" value="ECO:0007669"/>
    <property type="project" value="InterPro"/>
</dbReference>
<dbReference type="AlphaFoldDB" id="A0A538U1T9"/>
<keyword evidence="2" id="KW-0378">Hydrolase</keyword>
<proteinExistence type="predicted"/>
<keyword evidence="2" id="KW-0255">Endonuclease</keyword>
<organism evidence="2 3">
    <name type="scientific">Eiseniibacteriota bacterium</name>
    <dbReference type="NCBI Taxonomy" id="2212470"/>
    <lineage>
        <taxon>Bacteria</taxon>
        <taxon>Candidatus Eiseniibacteriota</taxon>
    </lineage>
</organism>
<evidence type="ECO:0000259" key="1">
    <source>
        <dbReference type="SMART" id="SM00507"/>
    </source>
</evidence>
<dbReference type="EMBL" id="VBPA01000262">
    <property type="protein sequence ID" value="TMQ69823.1"/>
    <property type="molecule type" value="Genomic_DNA"/>
</dbReference>
<dbReference type="Proteomes" id="UP000319836">
    <property type="component" value="Unassembled WGS sequence"/>
</dbReference>
<dbReference type="InterPro" id="IPR002711">
    <property type="entry name" value="HNH"/>
</dbReference>
<dbReference type="CDD" id="cd00085">
    <property type="entry name" value="HNHc"/>
    <property type="match status" value="1"/>
</dbReference>
<reference evidence="2 3" key="1">
    <citation type="journal article" date="2019" name="Nat. Microbiol.">
        <title>Mediterranean grassland soil C-N compound turnover is dependent on rainfall and depth, and is mediated by genomically divergent microorganisms.</title>
        <authorList>
            <person name="Diamond S."/>
            <person name="Andeer P.F."/>
            <person name="Li Z."/>
            <person name="Crits-Christoph A."/>
            <person name="Burstein D."/>
            <person name="Anantharaman K."/>
            <person name="Lane K.R."/>
            <person name="Thomas B.C."/>
            <person name="Pan C."/>
            <person name="Northen T.R."/>
            <person name="Banfield J.F."/>
        </authorList>
    </citation>
    <scope>NUCLEOTIDE SEQUENCE [LARGE SCALE GENOMIC DNA]</scope>
    <source>
        <strain evidence="2">WS_10</strain>
    </source>
</reference>
<dbReference type="GO" id="GO:0004519">
    <property type="term" value="F:endonuclease activity"/>
    <property type="evidence" value="ECO:0007669"/>
    <property type="project" value="UniProtKB-KW"/>
</dbReference>
<feature type="domain" description="HNH nuclease" evidence="1">
    <location>
        <begin position="270"/>
        <end position="327"/>
    </location>
</feature>
<dbReference type="Pfam" id="PF01844">
    <property type="entry name" value="HNH"/>
    <property type="match status" value="1"/>
</dbReference>
<dbReference type="InterPro" id="IPR003615">
    <property type="entry name" value="HNH_nuc"/>
</dbReference>
<gene>
    <name evidence="2" type="ORF">E6K80_10470</name>
</gene>
<comment type="caution">
    <text evidence="2">The sequence shown here is derived from an EMBL/GenBank/DDBJ whole genome shotgun (WGS) entry which is preliminary data.</text>
</comment>
<sequence length="355" mass="39273">MSKFSLTHLNDHALLRGLQSLLIQHRSTTAALLAHISEFDMRRLYLPAGCPSMFEYCVRQLRTSEDEACRRIRVARAAREFPEILVAIAEGRVHLTGLSLLAPRLTAANTGELLAAAAYKTKSEIEQVLADRFPQPDLATRVRVVPQATGELSVPERMDVPAIDGPFGVTERMSVPAAQPLPVADPKPRVTPLAPRRFALQITMSQELHDKLRYAQELLGHQVAPGDVAAVLERALDGLISRLEKRKFAATDRPRVVKQAPQDPRGIPSQVKRIVWKRDGGQCTFVAAGGDRCAARIGLEFDHIEPVARGGRSTIHNLRLRCRAHNQYEAELAFGVEFMRRKRNAAQARSASLGS</sequence>
<evidence type="ECO:0000313" key="2">
    <source>
        <dbReference type="EMBL" id="TMQ69823.1"/>
    </source>
</evidence>